<gene>
    <name evidence="5" type="ORF">JGU71_19560</name>
</gene>
<keyword evidence="6" id="KW-1185">Reference proteome</keyword>
<dbReference type="GO" id="GO:0016787">
    <property type="term" value="F:hydrolase activity"/>
    <property type="evidence" value="ECO:0007669"/>
    <property type="project" value="UniProtKB-KW"/>
</dbReference>
<dbReference type="InterPro" id="IPR019826">
    <property type="entry name" value="Carboxylesterase_B_AS"/>
</dbReference>
<dbReference type="InterPro" id="IPR050309">
    <property type="entry name" value="Type-B_Carboxylest/Lipase"/>
</dbReference>
<dbReference type="InterPro" id="IPR029058">
    <property type="entry name" value="AB_hydrolase_fold"/>
</dbReference>
<dbReference type="EC" id="3.1.1.-" evidence="3"/>
<evidence type="ECO:0000313" key="6">
    <source>
        <dbReference type="Proteomes" id="UP000655868"/>
    </source>
</evidence>
<dbReference type="Gene3D" id="3.40.50.1820">
    <property type="entry name" value="alpha/beta hydrolase"/>
    <property type="match status" value="1"/>
</dbReference>
<dbReference type="Pfam" id="PF00135">
    <property type="entry name" value="COesterase"/>
    <property type="match status" value="1"/>
</dbReference>
<evidence type="ECO:0000259" key="4">
    <source>
        <dbReference type="Pfam" id="PF00135"/>
    </source>
</evidence>
<dbReference type="SUPFAM" id="SSF53474">
    <property type="entry name" value="alpha/beta-Hydrolases"/>
    <property type="match status" value="1"/>
</dbReference>
<keyword evidence="2 3" id="KW-0378">Hydrolase</keyword>
<evidence type="ECO:0000313" key="5">
    <source>
        <dbReference type="EMBL" id="MBJ8341089.1"/>
    </source>
</evidence>
<dbReference type="PANTHER" id="PTHR11559">
    <property type="entry name" value="CARBOXYLESTERASE"/>
    <property type="match status" value="1"/>
</dbReference>
<dbReference type="AlphaFoldDB" id="A0A934NTM8"/>
<dbReference type="EMBL" id="JAEMNV010000006">
    <property type="protein sequence ID" value="MBJ8341089.1"/>
    <property type="molecule type" value="Genomic_DNA"/>
</dbReference>
<evidence type="ECO:0000256" key="1">
    <source>
        <dbReference type="ARBA" id="ARBA00005964"/>
    </source>
</evidence>
<comment type="caution">
    <text evidence="5">The sequence shown here is derived from an EMBL/GenBank/DDBJ whole genome shotgun (WGS) entry which is preliminary data.</text>
</comment>
<feature type="domain" description="Carboxylesterase type B" evidence="4">
    <location>
        <begin position="25"/>
        <end position="514"/>
    </location>
</feature>
<dbReference type="PROSITE" id="PS00122">
    <property type="entry name" value="CARBOXYLESTERASE_B_1"/>
    <property type="match status" value="1"/>
</dbReference>
<protein>
    <recommendedName>
        <fullName evidence="3">Carboxylic ester hydrolase</fullName>
        <ecNumber evidence="3">3.1.1.-</ecNumber>
    </recommendedName>
</protein>
<organism evidence="5 6">
    <name type="scientific">Antrihabitans stalagmiti</name>
    <dbReference type="NCBI Taxonomy" id="2799499"/>
    <lineage>
        <taxon>Bacteria</taxon>
        <taxon>Bacillati</taxon>
        <taxon>Actinomycetota</taxon>
        <taxon>Actinomycetes</taxon>
        <taxon>Mycobacteriales</taxon>
        <taxon>Nocardiaceae</taxon>
        <taxon>Antrihabitans</taxon>
    </lineage>
</organism>
<evidence type="ECO:0000256" key="3">
    <source>
        <dbReference type="RuleBase" id="RU361235"/>
    </source>
</evidence>
<dbReference type="Proteomes" id="UP000655868">
    <property type="component" value="Unassembled WGS sequence"/>
</dbReference>
<accession>A0A934NTM8</accession>
<sequence>MDAEPAVVVTDDAQADTAEDAAAAAPIVRISSGEIRGRRDGSTLSWRSIPFAEPVSGPLRFRSPRPRTPWDGVRDCTEFGPIAPQGIDNTVPIDAGLLPGEDCLWLNIWTPATDSDPRPVMVWIHGGAYCLGSSAQKLYNGRQLAELGNTVIVTVNYRLGALGFLDLSSFSTPEATFESNLGLRDQIAALEWVRENIAVFGGDPTNVTLFGESSGAGSITTLMTSPRAEGLFHRAIVQSPPATSVYGPERAARVAARFLEILELPAERAHELYELPIEEIIVASDVLVDEIPAKVPGTLATAPVVDGDLVPRYPVAAFQKGLSHRIPLIIGTNRDEAALFRLIRSALMPVTPDAVNEMLRVIAADHPTLSHERLAEIIAFYPDAGKSKGAQAISSDAGFRMPSIWVAEAHSRHSPTWFYRFDQATPMLKAARVGATHATDLPYVFGSFGTMNIDPTFWLGGRKTAMEVSGRIQRRWLAFAAHDVPAAIDGSKHWPRYDEDTRATLIIDSTDVVEADPDKELRETWGDQVLGFS</sequence>
<evidence type="ECO:0000256" key="2">
    <source>
        <dbReference type="ARBA" id="ARBA00022801"/>
    </source>
</evidence>
<reference evidence="5" key="1">
    <citation type="submission" date="2020-12" db="EMBL/GenBank/DDBJ databases">
        <title>Antrihabitans popcorni sp. nov. and Antrihabitans auranticaus sp. nov., isolated from a larva cave.</title>
        <authorList>
            <person name="Lee S.D."/>
            <person name="Kim I.S."/>
        </authorList>
    </citation>
    <scope>NUCLEOTIDE SEQUENCE</scope>
    <source>
        <strain evidence="5">YC3-6</strain>
    </source>
</reference>
<comment type="similarity">
    <text evidence="1 3">Belongs to the type-B carboxylesterase/lipase family.</text>
</comment>
<name>A0A934NTM8_9NOCA</name>
<proteinExistence type="inferred from homology"/>
<dbReference type="RefSeq" id="WP_199705957.1">
    <property type="nucleotide sequence ID" value="NZ_JAEMNV010000006.1"/>
</dbReference>
<dbReference type="InterPro" id="IPR002018">
    <property type="entry name" value="CarbesteraseB"/>
</dbReference>